<sequence>MSDDNSNAQSGSSGLSTGAEVGIAVAAVAVILLLGSYILHRKGYISQRCRECREKFLPEMMKNGQKRFLLWTSHVWRHSETLKILTTPERSVRMKGSIGDAG</sequence>
<dbReference type="EMBL" id="MCFC01000033">
    <property type="protein sequence ID" value="ORY28128.1"/>
    <property type="molecule type" value="Genomic_DNA"/>
</dbReference>
<proteinExistence type="predicted"/>
<gene>
    <name evidence="2" type="ORF">BCR39DRAFT_505947</name>
</gene>
<dbReference type="Proteomes" id="UP000193986">
    <property type="component" value="Unassembled WGS sequence"/>
</dbReference>
<protein>
    <submittedName>
        <fullName evidence="2">Uncharacterized protein</fullName>
    </submittedName>
</protein>
<evidence type="ECO:0000313" key="2">
    <source>
        <dbReference type="EMBL" id="ORY28128.1"/>
    </source>
</evidence>
<evidence type="ECO:0000313" key="3">
    <source>
        <dbReference type="Proteomes" id="UP000193986"/>
    </source>
</evidence>
<keyword evidence="1" id="KW-0812">Transmembrane</keyword>
<dbReference type="AlphaFoldDB" id="A0A1Y2AZV9"/>
<feature type="transmembrane region" description="Helical" evidence="1">
    <location>
        <begin position="21"/>
        <end position="40"/>
    </location>
</feature>
<reference evidence="2 3" key="1">
    <citation type="submission" date="2016-07" db="EMBL/GenBank/DDBJ databases">
        <title>Pervasive Adenine N6-methylation of Active Genes in Fungi.</title>
        <authorList>
            <consortium name="DOE Joint Genome Institute"/>
            <person name="Mondo S.J."/>
            <person name="Dannebaum R.O."/>
            <person name="Kuo R.C."/>
            <person name="Labutti K."/>
            <person name="Haridas S."/>
            <person name="Kuo A."/>
            <person name="Salamov A."/>
            <person name="Ahrendt S.R."/>
            <person name="Lipzen A."/>
            <person name="Sullivan W."/>
            <person name="Andreopoulos W.B."/>
            <person name="Clum A."/>
            <person name="Lindquist E."/>
            <person name="Daum C."/>
            <person name="Ramamoorthy G.K."/>
            <person name="Gryganskyi A."/>
            <person name="Culley D."/>
            <person name="Magnuson J.K."/>
            <person name="James T.Y."/>
            <person name="O'Malley M.A."/>
            <person name="Stajich J.E."/>
            <person name="Spatafora J.W."/>
            <person name="Visel A."/>
            <person name="Grigoriev I.V."/>
        </authorList>
    </citation>
    <scope>NUCLEOTIDE SEQUENCE [LARGE SCALE GENOMIC DNA]</scope>
    <source>
        <strain evidence="2 3">68-887.2</strain>
    </source>
</reference>
<keyword evidence="3" id="KW-1185">Reference proteome</keyword>
<keyword evidence="1" id="KW-0472">Membrane</keyword>
<organism evidence="2 3">
    <name type="scientific">Naematelia encephala</name>
    <dbReference type="NCBI Taxonomy" id="71784"/>
    <lineage>
        <taxon>Eukaryota</taxon>
        <taxon>Fungi</taxon>
        <taxon>Dikarya</taxon>
        <taxon>Basidiomycota</taxon>
        <taxon>Agaricomycotina</taxon>
        <taxon>Tremellomycetes</taxon>
        <taxon>Tremellales</taxon>
        <taxon>Naemateliaceae</taxon>
        <taxon>Naematelia</taxon>
    </lineage>
</organism>
<keyword evidence="1" id="KW-1133">Transmembrane helix</keyword>
<evidence type="ECO:0000256" key="1">
    <source>
        <dbReference type="SAM" id="Phobius"/>
    </source>
</evidence>
<accession>A0A1Y2AZV9</accession>
<dbReference type="InParanoid" id="A0A1Y2AZV9"/>
<comment type="caution">
    <text evidence="2">The sequence shown here is derived from an EMBL/GenBank/DDBJ whole genome shotgun (WGS) entry which is preliminary data.</text>
</comment>
<name>A0A1Y2AZV9_9TREE</name>